<dbReference type="InterPro" id="IPR001109">
    <property type="entry name" value="Hydrogenase_HupF/HypC"/>
</dbReference>
<dbReference type="KEGG" id="emi:Emin_0388"/>
<evidence type="ECO:0000313" key="2">
    <source>
        <dbReference type="EMBL" id="ACC97945.1"/>
    </source>
</evidence>
<dbReference type="Proteomes" id="UP000001029">
    <property type="component" value="Chromosome"/>
</dbReference>
<sequence>MCIAAPGKIIKINGENAEVDFGGVSRLVNASLKPEVKKGQYVLVHAGFIMEILDKSDAKERLGLLKETGLI</sequence>
<name>B2KBC3_ELUMP</name>
<dbReference type="EMBL" id="CP001055">
    <property type="protein sequence ID" value="ACC97945.1"/>
    <property type="molecule type" value="Genomic_DNA"/>
</dbReference>
<proteinExistence type="inferred from homology"/>
<dbReference type="OrthoDB" id="9806017at2"/>
<comment type="similarity">
    <text evidence="1">Belongs to the HupF/HypC family.</text>
</comment>
<gene>
    <name evidence="2" type="ordered locus">Emin_0388</name>
</gene>
<protein>
    <submittedName>
        <fullName evidence="2">(NiFe) hydrogenase maturation protein</fullName>
    </submittedName>
</protein>
<dbReference type="PANTHER" id="PTHR35177:SF2">
    <property type="entry name" value="HYDROGENASE MATURATION FACTOR HYBG"/>
    <property type="match status" value="1"/>
</dbReference>
<evidence type="ECO:0000313" key="3">
    <source>
        <dbReference type="Proteomes" id="UP000001029"/>
    </source>
</evidence>
<dbReference type="PANTHER" id="PTHR35177">
    <property type="entry name" value="HYDROGENASE MATURATION FACTOR HYBG"/>
    <property type="match status" value="1"/>
</dbReference>
<accession>B2KBC3</accession>
<dbReference type="GO" id="GO:1902670">
    <property type="term" value="F:carbon dioxide binding"/>
    <property type="evidence" value="ECO:0007669"/>
    <property type="project" value="TreeGrafter"/>
</dbReference>
<evidence type="ECO:0000256" key="1">
    <source>
        <dbReference type="ARBA" id="ARBA00006018"/>
    </source>
</evidence>
<organism evidence="2 3">
    <name type="scientific">Elusimicrobium minutum (strain Pei191)</name>
    <dbReference type="NCBI Taxonomy" id="445932"/>
    <lineage>
        <taxon>Bacteria</taxon>
        <taxon>Pseudomonadati</taxon>
        <taxon>Elusimicrobiota</taxon>
        <taxon>Elusimicrobia</taxon>
        <taxon>Elusimicrobiales</taxon>
        <taxon>Elusimicrobiaceae</taxon>
        <taxon>Elusimicrobium</taxon>
    </lineage>
</organism>
<reference evidence="2 3" key="1">
    <citation type="journal article" date="2009" name="Appl. Environ. Microbiol.">
        <title>Genomic analysis of 'Elusimicrobium minutum,' the first cultivated representative of the phylum 'Elusimicrobia' (formerly termite group 1).</title>
        <authorList>
            <person name="Herlemann D.P.R."/>
            <person name="Geissinger O."/>
            <person name="Ikeda-Ohtsubo W."/>
            <person name="Kunin V."/>
            <person name="Sun H."/>
            <person name="Lapidus A."/>
            <person name="Hugenholtz P."/>
            <person name="Brune A."/>
        </authorList>
    </citation>
    <scope>NUCLEOTIDE SEQUENCE [LARGE SCALE GENOMIC DNA]</scope>
    <source>
        <strain evidence="2 3">Pei191</strain>
    </source>
</reference>
<dbReference type="AlphaFoldDB" id="B2KBC3"/>
<dbReference type="Pfam" id="PF01455">
    <property type="entry name" value="HupF_HypC"/>
    <property type="match status" value="1"/>
</dbReference>
<keyword evidence="3" id="KW-1185">Reference proteome</keyword>
<dbReference type="HOGENOM" id="CLU_159381_2_2_0"/>
<dbReference type="RefSeq" id="WP_012414560.1">
    <property type="nucleotide sequence ID" value="NC_010644.1"/>
</dbReference>
<dbReference type="Gene3D" id="2.30.30.140">
    <property type="match status" value="1"/>
</dbReference>
<dbReference type="PRINTS" id="PR00445">
    <property type="entry name" value="HUPFHYPC"/>
</dbReference>
<dbReference type="GO" id="GO:0005506">
    <property type="term" value="F:iron ion binding"/>
    <property type="evidence" value="ECO:0007669"/>
    <property type="project" value="TreeGrafter"/>
</dbReference>
<dbReference type="GO" id="GO:0051604">
    <property type="term" value="P:protein maturation"/>
    <property type="evidence" value="ECO:0007669"/>
    <property type="project" value="TreeGrafter"/>
</dbReference>
<dbReference type="SUPFAM" id="SSF159127">
    <property type="entry name" value="HupF/HypC-like"/>
    <property type="match status" value="1"/>
</dbReference>
<dbReference type="STRING" id="445932.Emin_0388"/>
<dbReference type="NCBIfam" id="TIGR00074">
    <property type="entry name" value="hypC_hupF"/>
    <property type="match status" value="1"/>
</dbReference>